<dbReference type="SUPFAM" id="SSF109998">
    <property type="entry name" value="Triger factor/SurA peptide-binding domain-like"/>
    <property type="match status" value="1"/>
</dbReference>
<evidence type="ECO:0000256" key="13">
    <source>
        <dbReference type="ARBA" id="ARBA00042775"/>
    </source>
</evidence>
<evidence type="ECO:0000256" key="8">
    <source>
        <dbReference type="ARBA" id="ARBA00023186"/>
    </source>
</evidence>
<dbReference type="RefSeq" id="WP_307155350.1">
    <property type="nucleotide sequence ID" value="NZ_JAUSUK010000002.1"/>
</dbReference>
<dbReference type="Pfam" id="PF13624">
    <property type="entry name" value="SurA_N_3"/>
    <property type="match status" value="1"/>
</dbReference>
<keyword evidence="15" id="KW-0413">Isomerase</keyword>
<evidence type="ECO:0000256" key="10">
    <source>
        <dbReference type="ARBA" id="ARBA00031484"/>
    </source>
</evidence>
<keyword evidence="3" id="KW-1003">Cell membrane</keyword>
<dbReference type="InterPro" id="IPR046357">
    <property type="entry name" value="PPIase_dom_sf"/>
</dbReference>
<evidence type="ECO:0000256" key="4">
    <source>
        <dbReference type="ARBA" id="ARBA00022519"/>
    </source>
</evidence>
<comment type="caution">
    <text evidence="15">The sequence shown here is derived from an EMBL/GenBank/DDBJ whole genome shotgun (WGS) entry which is preliminary data.</text>
</comment>
<keyword evidence="7" id="KW-0472">Membrane</keyword>
<keyword evidence="8" id="KW-0143">Chaperone</keyword>
<protein>
    <recommendedName>
        <fullName evidence="2">Parvulin-like PPIase</fullName>
    </recommendedName>
    <alternativeName>
        <fullName evidence="9">Peptidyl-prolyl cis-trans isomerase plp</fullName>
    </alternativeName>
    <alternativeName>
        <fullName evidence="12">Periplasmic chaperone PpiD</fullName>
    </alternativeName>
    <alternativeName>
        <fullName evidence="13">Periplasmic folding chaperone</fullName>
    </alternativeName>
    <alternativeName>
        <fullName evidence="10">Rotamase plp</fullName>
    </alternativeName>
</protein>
<evidence type="ECO:0000313" key="16">
    <source>
        <dbReference type="Proteomes" id="UP001230253"/>
    </source>
</evidence>
<dbReference type="SUPFAM" id="SSF54534">
    <property type="entry name" value="FKBP-like"/>
    <property type="match status" value="1"/>
</dbReference>
<dbReference type="Proteomes" id="UP001230253">
    <property type="component" value="Unassembled WGS sequence"/>
</dbReference>
<feature type="domain" description="PpiC" evidence="14">
    <location>
        <begin position="243"/>
        <end position="360"/>
    </location>
</feature>
<name>A0ABU0CAU2_9BRAD</name>
<dbReference type="EMBL" id="JAUSUK010000002">
    <property type="protein sequence ID" value="MDQ0327293.1"/>
    <property type="molecule type" value="Genomic_DNA"/>
</dbReference>
<evidence type="ECO:0000256" key="1">
    <source>
        <dbReference type="ARBA" id="ARBA00004382"/>
    </source>
</evidence>
<keyword evidence="5" id="KW-0812">Transmembrane</keyword>
<evidence type="ECO:0000256" key="3">
    <source>
        <dbReference type="ARBA" id="ARBA00022475"/>
    </source>
</evidence>
<dbReference type="PANTHER" id="PTHR47529">
    <property type="entry name" value="PEPTIDYL-PROLYL CIS-TRANS ISOMERASE D"/>
    <property type="match status" value="1"/>
</dbReference>
<keyword evidence="4" id="KW-0997">Cell inner membrane</keyword>
<evidence type="ECO:0000256" key="5">
    <source>
        <dbReference type="ARBA" id="ARBA00022692"/>
    </source>
</evidence>
<dbReference type="Pfam" id="PF13145">
    <property type="entry name" value="Rotamase_2"/>
    <property type="match status" value="1"/>
</dbReference>
<organism evidence="15 16">
    <name type="scientific">Rhodopseudomonas julia</name>
    <dbReference type="NCBI Taxonomy" id="200617"/>
    <lineage>
        <taxon>Bacteria</taxon>
        <taxon>Pseudomonadati</taxon>
        <taxon>Pseudomonadota</taxon>
        <taxon>Alphaproteobacteria</taxon>
        <taxon>Hyphomicrobiales</taxon>
        <taxon>Nitrobacteraceae</taxon>
        <taxon>Rhodopseudomonas</taxon>
    </lineage>
</organism>
<dbReference type="Gene3D" id="1.10.4030.10">
    <property type="entry name" value="Porin chaperone SurA, peptide-binding domain"/>
    <property type="match status" value="1"/>
</dbReference>
<dbReference type="Gene3D" id="3.10.50.40">
    <property type="match status" value="1"/>
</dbReference>
<dbReference type="PANTHER" id="PTHR47529:SF1">
    <property type="entry name" value="PERIPLASMIC CHAPERONE PPID"/>
    <property type="match status" value="1"/>
</dbReference>
<evidence type="ECO:0000256" key="12">
    <source>
        <dbReference type="ARBA" id="ARBA00040743"/>
    </source>
</evidence>
<evidence type="ECO:0000259" key="14">
    <source>
        <dbReference type="Pfam" id="PF13145"/>
    </source>
</evidence>
<evidence type="ECO:0000256" key="9">
    <source>
        <dbReference type="ARBA" id="ARBA00030642"/>
    </source>
</evidence>
<evidence type="ECO:0000256" key="11">
    <source>
        <dbReference type="ARBA" id="ARBA00038408"/>
    </source>
</evidence>
<proteinExistence type="inferred from homology"/>
<dbReference type="GO" id="GO:0003755">
    <property type="term" value="F:peptidyl-prolyl cis-trans isomerase activity"/>
    <property type="evidence" value="ECO:0007669"/>
    <property type="project" value="UniProtKB-EC"/>
</dbReference>
<evidence type="ECO:0000256" key="2">
    <source>
        <dbReference type="ARBA" id="ARBA00018370"/>
    </source>
</evidence>
<reference evidence="15 16" key="1">
    <citation type="submission" date="2023-07" db="EMBL/GenBank/DDBJ databases">
        <title>Genomic Encyclopedia of Type Strains, Phase IV (KMG-IV): sequencing the most valuable type-strain genomes for metagenomic binning, comparative biology and taxonomic classification.</title>
        <authorList>
            <person name="Goeker M."/>
        </authorList>
    </citation>
    <scope>NUCLEOTIDE SEQUENCE [LARGE SCALE GENOMIC DNA]</scope>
    <source>
        <strain evidence="15 16">DSM 11549</strain>
    </source>
</reference>
<evidence type="ECO:0000256" key="7">
    <source>
        <dbReference type="ARBA" id="ARBA00023136"/>
    </source>
</evidence>
<gene>
    <name evidence="15" type="ORF">J2R99_003162</name>
</gene>
<comment type="subcellular location">
    <subcellularLocation>
        <location evidence="1">Cell inner membrane</location>
        <topology evidence="1">Single-pass type II membrane protein</topology>
        <orientation evidence="1">Periplasmic side</orientation>
    </subcellularLocation>
</comment>
<evidence type="ECO:0000256" key="6">
    <source>
        <dbReference type="ARBA" id="ARBA00022989"/>
    </source>
</evidence>
<comment type="similarity">
    <text evidence="11">Belongs to the PpiD chaperone family.</text>
</comment>
<accession>A0ABU0CAU2</accession>
<sequence length="627" mass="68264">MRQATSGWMAKLLLGLLVVSFGIWGVANQFSGYGRGTLASVGDEEVTAVQFDRALRQRMQQFSQQMNQVMTMEQARNIGLPQQVLSQLVSEAALDDQASQYNLGVSDDKLAQEIASDPTFQGIGGRFDRQRFRALLANAGLREEDYIADMRERMVRRQIASAIAGDVSAPKPMLDAFYRYQNEARTISYVTVDTSAIEPVGEPDDATLQSFFEDNQSQFRAPEYRSLGVIALEPAAIADPASISEDDVRQEYASQSQRFSTPERRSVIQVRFNDPEDAKKAADEISSGKTLEEVATERNLTAVDLGLKAKAEIVDQSVADAAFSADEGATVPVLDARLGPAIIKVVKVEEGSTQPFSAVEPELRKEMAERQSSNEVLSLYDQIEDERAGGATLQEVAQKLNLPYQKIEAVAADGTGPDGNEVSVPGGRDLIADAFQSDVGLENDPIHVGTNTFYFYDVTETTPARDRTLDEVKPDVVAAWQADQRAERIRDRANALFDRLKNGTPISEIASEIGKDVQSAEGVTRTASQQPDSPLSPNAVAQAFAGPQNHVANAEGKDPQNRVLLHVDSVTVPAYFEEAAGATQLRESLGQAIAGDLLQAYNAHLIDERSISVNQAIYGQIVGESQQ</sequence>
<dbReference type="InterPro" id="IPR027304">
    <property type="entry name" value="Trigger_fact/SurA_dom_sf"/>
</dbReference>
<evidence type="ECO:0000313" key="15">
    <source>
        <dbReference type="EMBL" id="MDQ0327293.1"/>
    </source>
</evidence>
<keyword evidence="6" id="KW-1133">Transmembrane helix</keyword>
<dbReference type="InterPro" id="IPR052029">
    <property type="entry name" value="PpiD_chaperone"/>
</dbReference>
<keyword evidence="16" id="KW-1185">Reference proteome</keyword>
<dbReference type="InterPro" id="IPR000297">
    <property type="entry name" value="PPIase_PpiC"/>
</dbReference>